<evidence type="ECO:0000313" key="2">
    <source>
        <dbReference type="EMBL" id="KAK9690938.1"/>
    </source>
</evidence>
<name>A0AAW1IMM9_SAPOF</name>
<comment type="caution">
    <text evidence="2">The sequence shown here is derived from an EMBL/GenBank/DDBJ whole genome shotgun (WGS) entry which is preliminary data.</text>
</comment>
<gene>
    <name evidence="2" type="ORF">RND81_09G164800</name>
</gene>
<dbReference type="Pfam" id="PF09736">
    <property type="entry name" value="Bud13"/>
    <property type="match status" value="1"/>
</dbReference>
<dbReference type="GO" id="GO:0003723">
    <property type="term" value="F:RNA binding"/>
    <property type="evidence" value="ECO:0007669"/>
    <property type="project" value="TreeGrafter"/>
</dbReference>
<dbReference type="GO" id="GO:0005684">
    <property type="term" value="C:U2-type spliceosomal complex"/>
    <property type="evidence" value="ECO:0007669"/>
    <property type="project" value="TreeGrafter"/>
</dbReference>
<reference evidence="2" key="1">
    <citation type="submission" date="2024-03" db="EMBL/GenBank/DDBJ databases">
        <title>WGS assembly of Saponaria officinalis var. Norfolk2.</title>
        <authorList>
            <person name="Jenkins J."/>
            <person name="Shu S."/>
            <person name="Grimwood J."/>
            <person name="Barry K."/>
            <person name="Goodstein D."/>
            <person name="Schmutz J."/>
            <person name="Leebens-Mack J."/>
            <person name="Osbourn A."/>
        </authorList>
    </citation>
    <scope>NUCLEOTIDE SEQUENCE [LARGE SCALE GENOMIC DNA]</scope>
    <source>
        <strain evidence="2">JIC</strain>
    </source>
</reference>
<keyword evidence="3" id="KW-1185">Reference proteome</keyword>
<dbReference type="InterPro" id="IPR051112">
    <property type="entry name" value="CWC26_splicing_factor"/>
</dbReference>
<dbReference type="GO" id="GO:0000398">
    <property type="term" value="P:mRNA splicing, via spliceosome"/>
    <property type="evidence" value="ECO:0007669"/>
    <property type="project" value="TreeGrafter"/>
</dbReference>
<proteinExistence type="inferred from homology"/>
<dbReference type="GO" id="GO:0070274">
    <property type="term" value="C:RES complex"/>
    <property type="evidence" value="ECO:0007669"/>
    <property type="project" value="TreeGrafter"/>
</dbReference>
<accession>A0AAW1IMM9</accession>
<sequence>MALTSSTQIIFVPKYRKGRCGRANITTTELDMDNDWIVDTGATNKANSGFIVPKDIPSNSWLRRGIDFEPNRHGIKPGRHWDGINRSNGREKQLSLRANEKKAIERKAYLWSISDM</sequence>
<dbReference type="PANTHER" id="PTHR31809">
    <property type="entry name" value="BUD13 HOMOLOG"/>
    <property type="match status" value="1"/>
</dbReference>
<evidence type="ECO:0000256" key="1">
    <source>
        <dbReference type="ARBA" id="ARBA00011069"/>
    </source>
</evidence>
<protein>
    <submittedName>
        <fullName evidence="2">Uncharacterized protein</fullName>
    </submittedName>
</protein>
<dbReference type="PANTHER" id="PTHR31809:SF0">
    <property type="entry name" value="BUD13 HOMOLOG"/>
    <property type="match status" value="1"/>
</dbReference>
<comment type="similarity">
    <text evidence="1">Belongs to the CWC26 family.</text>
</comment>
<dbReference type="InterPro" id="IPR018609">
    <property type="entry name" value="Bud13"/>
</dbReference>
<evidence type="ECO:0000313" key="3">
    <source>
        <dbReference type="Proteomes" id="UP001443914"/>
    </source>
</evidence>
<organism evidence="2 3">
    <name type="scientific">Saponaria officinalis</name>
    <name type="common">Common soapwort</name>
    <name type="synonym">Lychnis saponaria</name>
    <dbReference type="NCBI Taxonomy" id="3572"/>
    <lineage>
        <taxon>Eukaryota</taxon>
        <taxon>Viridiplantae</taxon>
        <taxon>Streptophyta</taxon>
        <taxon>Embryophyta</taxon>
        <taxon>Tracheophyta</taxon>
        <taxon>Spermatophyta</taxon>
        <taxon>Magnoliopsida</taxon>
        <taxon>eudicotyledons</taxon>
        <taxon>Gunneridae</taxon>
        <taxon>Pentapetalae</taxon>
        <taxon>Caryophyllales</taxon>
        <taxon>Caryophyllaceae</taxon>
        <taxon>Caryophylleae</taxon>
        <taxon>Saponaria</taxon>
    </lineage>
</organism>
<dbReference type="Proteomes" id="UP001443914">
    <property type="component" value="Unassembled WGS sequence"/>
</dbReference>
<dbReference type="EMBL" id="JBDFQZ010000009">
    <property type="protein sequence ID" value="KAK9690938.1"/>
    <property type="molecule type" value="Genomic_DNA"/>
</dbReference>
<dbReference type="AlphaFoldDB" id="A0AAW1IMM9"/>